<name>A0ABS5QUX7_9LACO</name>
<organism evidence="2 3">
    <name type="scientific">Fructobacillus parabroussonetiae</name>
    <dbReference type="NCBI Taxonomy" id="2713174"/>
    <lineage>
        <taxon>Bacteria</taxon>
        <taxon>Bacillati</taxon>
        <taxon>Bacillota</taxon>
        <taxon>Bacilli</taxon>
        <taxon>Lactobacillales</taxon>
        <taxon>Lactobacillaceae</taxon>
        <taxon>Fructobacillus</taxon>
    </lineage>
</organism>
<evidence type="ECO:0000313" key="2">
    <source>
        <dbReference type="EMBL" id="MBS9336994.1"/>
    </source>
</evidence>
<dbReference type="Proteomes" id="UP001519503">
    <property type="component" value="Unassembled WGS sequence"/>
</dbReference>
<evidence type="ECO:0000313" key="3">
    <source>
        <dbReference type="Proteomes" id="UP001519503"/>
    </source>
</evidence>
<protein>
    <submittedName>
        <fullName evidence="2">Uncharacterized protein</fullName>
    </submittedName>
</protein>
<keyword evidence="1" id="KW-1133">Transmembrane helix</keyword>
<accession>A0ABS5QUX7</accession>
<keyword evidence="1" id="KW-0472">Membrane</keyword>
<keyword evidence="3" id="KW-1185">Reference proteome</keyword>
<proteinExistence type="predicted"/>
<feature type="transmembrane region" description="Helical" evidence="1">
    <location>
        <begin position="27"/>
        <end position="55"/>
    </location>
</feature>
<evidence type="ECO:0000256" key="1">
    <source>
        <dbReference type="SAM" id="Phobius"/>
    </source>
</evidence>
<dbReference type="RefSeq" id="WP_213820491.1">
    <property type="nucleotide sequence ID" value="NZ_JAAMFL010000001.1"/>
</dbReference>
<reference evidence="2 3" key="1">
    <citation type="submission" date="2020-02" db="EMBL/GenBank/DDBJ databases">
        <title>Fructobacillus sp. isolated from paper mulberry of Taiwan.</title>
        <authorList>
            <person name="Lin S.-T."/>
        </authorList>
    </citation>
    <scope>NUCLEOTIDE SEQUENCE [LARGE SCALE GENOMIC DNA]</scope>
    <source>
        <strain evidence="2 3">S1-1</strain>
    </source>
</reference>
<comment type="caution">
    <text evidence="2">The sequence shown here is derived from an EMBL/GenBank/DDBJ whole genome shotgun (WGS) entry which is preliminary data.</text>
</comment>
<gene>
    <name evidence="2" type="ORF">G6R30_00735</name>
</gene>
<sequence length="212" mass="24083">MILFSLIILCLFAIIGSFLFLSWMPSILFWLLLLLIVLFLFTHIVPILVIIAIIWGISYYRKKQRTEQFDGGFTSQTAGPRDLNEVTKQGSTREKVFKNHGLARVQKDFEERKALNLGDGLWIDQAGQELLLVTEDKTSTGYIQASFSDVLTYFTSYESDYSQTFAIHFAGMAEQDFANVTLSKQENDLLGQSPAAYLQALLSRYGMPLKKQ</sequence>
<keyword evidence="1" id="KW-0812">Transmembrane</keyword>
<dbReference type="EMBL" id="JAAMFL010000001">
    <property type="protein sequence ID" value="MBS9336994.1"/>
    <property type="molecule type" value="Genomic_DNA"/>
</dbReference>